<organism evidence="1 2">
    <name type="scientific">Microvirga terricola</name>
    <dbReference type="NCBI Taxonomy" id="2719797"/>
    <lineage>
        <taxon>Bacteria</taxon>
        <taxon>Pseudomonadati</taxon>
        <taxon>Pseudomonadota</taxon>
        <taxon>Alphaproteobacteria</taxon>
        <taxon>Hyphomicrobiales</taxon>
        <taxon>Methylobacteriaceae</taxon>
        <taxon>Microvirga</taxon>
    </lineage>
</organism>
<name>A0ABX0VAM7_9HYPH</name>
<comment type="caution">
    <text evidence="1">The sequence shown here is derived from an EMBL/GenBank/DDBJ whole genome shotgun (WGS) entry which is preliminary data.</text>
</comment>
<dbReference type="Gene3D" id="2.160.20.10">
    <property type="entry name" value="Single-stranded right-handed beta-helix, Pectin lyase-like"/>
    <property type="match status" value="1"/>
</dbReference>
<keyword evidence="2" id="KW-1185">Reference proteome</keyword>
<dbReference type="EMBL" id="JAATJS010000003">
    <property type="protein sequence ID" value="NIX76900.1"/>
    <property type="molecule type" value="Genomic_DNA"/>
</dbReference>
<evidence type="ECO:0008006" key="3">
    <source>
        <dbReference type="Google" id="ProtNLM"/>
    </source>
</evidence>
<dbReference type="Proteomes" id="UP000707352">
    <property type="component" value="Unassembled WGS sequence"/>
</dbReference>
<proteinExistence type="predicted"/>
<evidence type="ECO:0000313" key="1">
    <source>
        <dbReference type="EMBL" id="NIX76900.1"/>
    </source>
</evidence>
<sequence length="313" mass="32269">MTINSSEVINTVPEVGAIPRPLDLKLREILCFDDFGPDKTGVASVSTAWQNFMNALRAGPCKHGYIPQGIYRFSSQPADIDFPVVLEGDGLNATSFIRDYNGTSGKGLLSFTAGSNGSTLRGIGVASEVGTSSGALISIKSTATSAVGSITLEDLYLTTRGSDTHETTLYVDGTAKATPATGCRVLSLRNVAVFGSSGYSVVLKGVQGLTWTGGGIYPAGGTGAASGGLQISGTSTVKSVNIRIAAEAVNYINLTQAQTCHLAFNSIGATSGVSLDNDGTASTTMLQASYIGGLVRNNWVNSGVYRPTGWSAT</sequence>
<gene>
    <name evidence="1" type="ORF">HB375_09765</name>
</gene>
<evidence type="ECO:0000313" key="2">
    <source>
        <dbReference type="Proteomes" id="UP000707352"/>
    </source>
</evidence>
<accession>A0ABX0VAM7</accession>
<dbReference type="RefSeq" id="WP_167672804.1">
    <property type="nucleotide sequence ID" value="NZ_JAATJS010000003.1"/>
</dbReference>
<protein>
    <recommendedName>
        <fullName evidence="3">Pectate lyase superfamily protein</fullName>
    </recommendedName>
</protein>
<reference evidence="1 2" key="1">
    <citation type="submission" date="2020-03" db="EMBL/GenBank/DDBJ databases">
        <title>The genome sequence of Microvirga sp. c23x22.</title>
        <authorList>
            <person name="Zhang X."/>
        </authorList>
    </citation>
    <scope>NUCLEOTIDE SEQUENCE [LARGE SCALE GENOMIC DNA]</scope>
    <source>
        <strain evidence="2">c23x22</strain>
    </source>
</reference>
<dbReference type="InterPro" id="IPR012334">
    <property type="entry name" value="Pectin_lyas_fold"/>
</dbReference>